<evidence type="ECO:0000313" key="1">
    <source>
        <dbReference type="EMBL" id="KAL0930382.1"/>
    </source>
</evidence>
<sequence>MDNSHITWVDKGGRVLNLVGQVPVKISRAGASLVRPRQNSWAHLPPTPQRRRSSVVTAMQFINPFSDSRRSLEFGRYRDFDTDEPAFVATIRSARNSVSSFVNDLHVGEHPWWDKFFQLLLYLRTILFMLLPTFILSPISHFCSRSTKLSPPKRLRPTAYLDGLRGVAAFTVYVYHFTYLWFPKLRQGYGSDEDNMWFWQRTIIKIFHSGRAGVTIFFVVSGYILTTKVLAMIYKRKTDKIVYNICGSALHRLLRLYIPIIAATLLMSIIAYYGYYFKDSSAIPMPSVANNLLDQIKYWFWGILNLINPFNTIIGRDDTGRMAYDGHLWIIPIQVKGSLLVFTLLLMFYRVNRWIHISATTLTSCFLIYFGDWDVALFPIGLLLAELFYMVPPSMPQDVLPMCNMRIGQKAVFCSLKAIRHLWTIIAFFLGIHLMCYPELKGSWTPGFMWLSSHGIPAFFRDRDDRTQLHWNAVGSIVVLLALMYSPPVNFSNIFRRNIRLPWYRTHPDLEEEDKEEMEAASSAATAPRFSEKEPMRRESRSESVASVFVVTDEGEPLLQRLFTARFPQYLGRISYSLYLWHVVVNHTIGMRWLIPAWDSLMRTEAELADPYQAGTSDSVAATIHKAQRSYILAFVWASLINTLVLLWVSDVFYHLVDDPVVKGTRWVGERCFREKTTNRD</sequence>
<protein>
    <submittedName>
        <fullName evidence="1">Acyltransferase</fullName>
    </submittedName>
</protein>
<evidence type="ECO:0000313" key="2">
    <source>
        <dbReference type="Proteomes" id="UP000805649"/>
    </source>
</evidence>
<proteinExistence type="predicted"/>
<dbReference type="Proteomes" id="UP000805649">
    <property type="component" value="Unassembled WGS sequence"/>
</dbReference>
<accession>A0ACC3YET8</accession>
<keyword evidence="2" id="KW-1185">Reference proteome</keyword>
<keyword evidence="1" id="KW-0808">Transferase</keyword>
<gene>
    <name evidence="1" type="ORF">CTRU02_214457</name>
</gene>
<keyword evidence="1" id="KW-0012">Acyltransferase</keyword>
<reference evidence="1 2" key="1">
    <citation type="journal article" date="2020" name="Phytopathology">
        <title>Genome Sequence Resources of Colletotrichum truncatum, C. plurivorum, C. musicola, and C. sojae: Four Species Pathogenic to Soybean (Glycine max).</title>
        <authorList>
            <person name="Rogerio F."/>
            <person name="Boufleur T.R."/>
            <person name="Ciampi-Guillardi M."/>
            <person name="Sukno S.A."/>
            <person name="Thon M.R."/>
            <person name="Massola Junior N.S."/>
            <person name="Baroncelli R."/>
        </authorList>
    </citation>
    <scope>NUCLEOTIDE SEQUENCE [LARGE SCALE GENOMIC DNA]</scope>
    <source>
        <strain evidence="1 2">CMES1059</strain>
    </source>
</reference>
<name>A0ACC3YET8_COLTU</name>
<dbReference type="EMBL" id="VUJX02000011">
    <property type="protein sequence ID" value="KAL0930382.1"/>
    <property type="molecule type" value="Genomic_DNA"/>
</dbReference>
<organism evidence="1 2">
    <name type="scientific">Colletotrichum truncatum</name>
    <name type="common">Anthracnose fungus</name>
    <name type="synonym">Colletotrichum capsici</name>
    <dbReference type="NCBI Taxonomy" id="5467"/>
    <lineage>
        <taxon>Eukaryota</taxon>
        <taxon>Fungi</taxon>
        <taxon>Dikarya</taxon>
        <taxon>Ascomycota</taxon>
        <taxon>Pezizomycotina</taxon>
        <taxon>Sordariomycetes</taxon>
        <taxon>Hypocreomycetidae</taxon>
        <taxon>Glomerellales</taxon>
        <taxon>Glomerellaceae</taxon>
        <taxon>Colletotrichum</taxon>
        <taxon>Colletotrichum truncatum species complex</taxon>
    </lineage>
</organism>
<comment type="caution">
    <text evidence="1">The sequence shown here is derived from an EMBL/GenBank/DDBJ whole genome shotgun (WGS) entry which is preliminary data.</text>
</comment>